<evidence type="ECO:0008006" key="4">
    <source>
        <dbReference type="Google" id="ProtNLM"/>
    </source>
</evidence>
<dbReference type="AlphaFoldDB" id="A0A812NLP4"/>
<comment type="caution">
    <text evidence="2">The sequence shown here is derived from an EMBL/GenBank/DDBJ whole genome shotgun (WGS) entry which is preliminary data.</text>
</comment>
<name>A0A812NLP4_SYMPI</name>
<keyword evidence="1" id="KW-0812">Transmembrane</keyword>
<keyword evidence="1" id="KW-0472">Membrane</keyword>
<evidence type="ECO:0000313" key="3">
    <source>
        <dbReference type="Proteomes" id="UP000649617"/>
    </source>
</evidence>
<feature type="transmembrane region" description="Helical" evidence="1">
    <location>
        <begin position="85"/>
        <end position="107"/>
    </location>
</feature>
<proteinExistence type="predicted"/>
<organism evidence="2 3">
    <name type="scientific">Symbiodinium pilosum</name>
    <name type="common">Dinoflagellate</name>
    <dbReference type="NCBI Taxonomy" id="2952"/>
    <lineage>
        <taxon>Eukaryota</taxon>
        <taxon>Sar</taxon>
        <taxon>Alveolata</taxon>
        <taxon>Dinophyceae</taxon>
        <taxon>Suessiales</taxon>
        <taxon>Symbiodiniaceae</taxon>
        <taxon>Symbiodinium</taxon>
    </lineage>
</organism>
<feature type="transmembrane region" description="Helical" evidence="1">
    <location>
        <begin position="31"/>
        <end position="51"/>
    </location>
</feature>
<accession>A0A812NLP4</accession>
<keyword evidence="1" id="KW-1133">Transmembrane helix</keyword>
<evidence type="ECO:0000313" key="2">
    <source>
        <dbReference type="EMBL" id="CAE7312933.1"/>
    </source>
</evidence>
<feature type="transmembrane region" description="Helical" evidence="1">
    <location>
        <begin position="58"/>
        <end position="79"/>
    </location>
</feature>
<gene>
    <name evidence="2" type="ORF">SPIL2461_LOCUS7138</name>
</gene>
<sequence length="111" mass="11630">MGISAIQWLINPAAAAESLGMPLLSGLGLSSQVGDFSAFFVGTTVFCLLGLIRNNPTWLYSAALLLAMAAVFRTTTWLFHGASLAAPLIAVEIILAGLALLSARLMARPQI</sequence>
<evidence type="ECO:0000256" key="1">
    <source>
        <dbReference type="SAM" id="Phobius"/>
    </source>
</evidence>
<dbReference type="EMBL" id="CAJNIZ010011112">
    <property type="protein sequence ID" value="CAE7312933.1"/>
    <property type="molecule type" value="Genomic_DNA"/>
</dbReference>
<dbReference type="Proteomes" id="UP000649617">
    <property type="component" value="Unassembled WGS sequence"/>
</dbReference>
<protein>
    <recommendedName>
        <fullName evidence="4">DUF4345 domain-containing protein</fullName>
    </recommendedName>
</protein>
<keyword evidence="3" id="KW-1185">Reference proteome</keyword>
<reference evidence="2" key="1">
    <citation type="submission" date="2021-02" db="EMBL/GenBank/DDBJ databases">
        <authorList>
            <person name="Dougan E. K."/>
            <person name="Rhodes N."/>
            <person name="Thang M."/>
            <person name="Chan C."/>
        </authorList>
    </citation>
    <scope>NUCLEOTIDE SEQUENCE</scope>
</reference>